<dbReference type="OMA" id="DDMCRHN"/>
<reference evidence="3 4" key="1">
    <citation type="journal article" date="2010" name="Cell">
        <title>The genome of Naegleria gruberi illuminates early eukaryotic versatility.</title>
        <authorList>
            <person name="Fritz-Laylin L.K."/>
            <person name="Prochnik S.E."/>
            <person name="Ginger M.L."/>
            <person name="Dacks J.B."/>
            <person name="Carpenter M.L."/>
            <person name="Field M.C."/>
            <person name="Kuo A."/>
            <person name="Paredez A."/>
            <person name="Chapman J."/>
            <person name="Pham J."/>
            <person name="Shu S."/>
            <person name="Neupane R."/>
            <person name="Cipriano M."/>
            <person name="Mancuso J."/>
            <person name="Tu H."/>
            <person name="Salamov A."/>
            <person name="Lindquist E."/>
            <person name="Shapiro H."/>
            <person name="Lucas S."/>
            <person name="Grigoriev I.V."/>
            <person name="Cande W.Z."/>
            <person name="Fulton C."/>
            <person name="Rokhsar D.S."/>
            <person name="Dawson S.C."/>
        </authorList>
    </citation>
    <scope>NUCLEOTIDE SEQUENCE [LARGE SCALE GENOMIC DNA]</scope>
    <source>
        <strain evidence="3 4">NEG-M</strain>
    </source>
</reference>
<keyword evidence="2" id="KW-0732">Signal</keyword>
<proteinExistence type="predicted"/>
<dbReference type="EMBL" id="GG738852">
    <property type="protein sequence ID" value="EFC48095.1"/>
    <property type="molecule type" value="Genomic_DNA"/>
</dbReference>
<gene>
    <name evidence="3" type="ORF">NAEGRDRAFT_63788</name>
</gene>
<dbReference type="OrthoDB" id="10257680at2759"/>
<protein>
    <submittedName>
        <fullName evidence="3">Predicted protein</fullName>
    </submittedName>
</protein>
<feature type="chain" id="PRO_5003037849" evidence="2">
    <location>
        <begin position="25"/>
        <end position="260"/>
    </location>
</feature>
<evidence type="ECO:0000313" key="3">
    <source>
        <dbReference type="EMBL" id="EFC48095.1"/>
    </source>
</evidence>
<sequence>MSLRLGFAAVVIVLLLGSILFVDADVVYENCVEYNNNYFFWTIKDSKIYGRAVFTDAANGWAGIGFRSGYEYLDPVPVDGGVDNSKMLNSLIYVGYRDVYYNHYFHEYIAGSDAIPDKLVPQLKGAGYSRTTNTSSNINIVFERPLVMSGTGYEKYYNFKQGDKSSILFAKTNFKSPRPAGLDDMCRHNDAKIMKVDFFAPSSCSKTVEMIGKIPDYITPLPSNYYDYMDRKESESSSTFSLVMIIYITVGFVMSLLLIR</sequence>
<feature type="signal peptide" evidence="2">
    <location>
        <begin position="1"/>
        <end position="24"/>
    </location>
</feature>
<dbReference type="Proteomes" id="UP000006671">
    <property type="component" value="Unassembled WGS sequence"/>
</dbReference>
<dbReference type="AlphaFoldDB" id="D2V5E0"/>
<keyword evidence="1" id="KW-0472">Membrane</keyword>
<evidence type="ECO:0000313" key="4">
    <source>
        <dbReference type="Proteomes" id="UP000006671"/>
    </source>
</evidence>
<feature type="transmembrane region" description="Helical" evidence="1">
    <location>
        <begin position="239"/>
        <end position="259"/>
    </location>
</feature>
<evidence type="ECO:0000256" key="1">
    <source>
        <dbReference type="SAM" id="Phobius"/>
    </source>
</evidence>
<dbReference type="KEGG" id="ngr:NAEGRDRAFT_63788"/>
<accession>D2V5E0</accession>
<dbReference type="GeneID" id="8861496"/>
<keyword evidence="1" id="KW-1133">Transmembrane helix</keyword>
<organism evidence="4">
    <name type="scientific">Naegleria gruberi</name>
    <name type="common">Amoeba</name>
    <dbReference type="NCBI Taxonomy" id="5762"/>
    <lineage>
        <taxon>Eukaryota</taxon>
        <taxon>Discoba</taxon>
        <taxon>Heterolobosea</taxon>
        <taxon>Tetramitia</taxon>
        <taxon>Eutetramitia</taxon>
        <taxon>Vahlkampfiidae</taxon>
        <taxon>Naegleria</taxon>
    </lineage>
</organism>
<keyword evidence="1" id="KW-0812">Transmembrane</keyword>
<name>D2V5E0_NAEGR</name>
<dbReference type="InParanoid" id="D2V5E0"/>
<evidence type="ECO:0000256" key="2">
    <source>
        <dbReference type="SAM" id="SignalP"/>
    </source>
</evidence>
<keyword evidence="4" id="KW-1185">Reference proteome</keyword>
<dbReference type="RefSeq" id="XP_002680839.1">
    <property type="nucleotide sequence ID" value="XM_002680793.1"/>
</dbReference>
<dbReference type="VEuPathDB" id="AmoebaDB:NAEGRDRAFT_63788"/>